<evidence type="ECO:0000256" key="8">
    <source>
        <dbReference type="ARBA" id="ARBA00022989"/>
    </source>
</evidence>
<evidence type="ECO:0000313" key="14">
    <source>
        <dbReference type="EMBL" id="CAA2620102.1"/>
    </source>
</evidence>
<dbReference type="InterPro" id="IPR006639">
    <property type="entry name" value="Preselin/SPP"/>
</dbReference>
<dbReference type="AlphaFoldDB" id="A0A7I8IPX0"/>
<dbReference type="EMBL" id="LR743592">
    <property type="protein sequence ID" value="CAA2620102.1"/>
    <property type="molecule type" value="Genomic_DNA"/>
</dbReference>
<dbReference type="GO" id="GO:0042500">
    <property type="term" value="F:aspartic endopeptidase activity, intramembrane cleaving"/>
    <property type="evidence" value="ECO:0007669"/>
    <property type="project" value="InterPro"/>
</dbReference>
<evidence type="ECO:0000256" key="9">
    <source>
        <dbReference type="ARBA" id="ARBA00023136"/>
    </source>
</evidence>
<feature type="transmembrane region" description="Helical" evidence="11">
    <location>
        <begin position="435"/>
        <end position="454"/>
    </location>
</feature>
<keyword evidence="10" id="KW-0325">Glycoprotein</keyword>
<reference evidence="14 15" key="1">
    <citation type="submission" date="2019-12" db="EMBL/GenBank/DDBJ databases">
        <authorList>
            <person name="Scholz U."/>
            <person name="Mascher M."/>
            <person name="Fiebig A."/>
        </authorList>
    </citation>
    <scope>NUCLEOTIDE SEQUENCE</scope>
</reference>
<keyword evidence="5 12" id="KW-0732">Signal</keyword>
<feature type="transmembrane region" description="Helical" evidence="11">
    <location>
        <begin position="206"/>
        <end position="226"/>
    </location>
</feature>
<dbReference type="InterPro" id="IPR007369">
    <property type="entry name" value="Peptidase_A22B_SPP"/>
</dbReference>
<name>A0A7I8IPX0_SPIIN</name>
<evidence type="ECO:0000256" key="12">
    <source>
        <dbReference type="SAM" id="SignalP"/>
    </source>
</evidence>
<dbReference type="InterPro" id="IPR003137">
    <property type="entry name" value="PA_domain"/>
</dbReference>
<dbReference type="GO" id="GO:0033619">
    <property type="term" value="P:membrane protein proteolysis"/>
    <property type="evidence" value="ECO:0007669"/>
    <property type="project" value="TreeGrafter"/>
</dbReference>
<feature type="domain" description="PA" evidence="13">
    <location>
        <begin position="108"/>
        <end position="181"/>
    </location>
</feature>
<evidence type="ECO:0000256" key="6">
    <source>
        <dbReference type="ARBA" id="ARBA00022753"/>
    </source>
</evidence>
<keyword evidence="8 11" id="KW-1133">Transmembrane helix</keyword>
<feature type="transmembrane region" description="Helical" evidence="11">
    <location>
        <begin position="284"/>
        <end position="310"/>
    </location>
</feature>
<dbReference type="FunFam" id="3.50.30.30:FF:000007">
    <property type="entry name" value="Signal peptide peptidase-like 3"/>
    <property type="match status" value="1"/>
</dbReference>
<sequence length="630" mass="68843">MASYSAAVLSRCWADRSFANLCLLLFLVVSQSFPSLVAGDDVTHEDGSLHSSPVCNNKFRLVKVMNWVNGVESPIVVGLSARFGAVLPSDVAEALRFPAVLANPINCCTNSSSQLLDSIALARRGDCTFTAKAEVAESGGAVGLLVINDNEDLYKMVCSENDTSLNITIPTVMIPNSAGNKFADYLNSGKHVEIRLYSPNRPVVDYSAIFLWLMAVLTIICASVWGNSLRARGLMSEPSDTGSVNKDDSEKEVFEINAKGAVVFIIVASAFLMLLYFFMSAWFIWLLVVLFCIGGMEGMHVCFVTIMSRWTKDLTSSRAGEVLVLSVVILPLCAAFAIFWAANQRASFAWIGQDILGICLMITVLQMARIPNIKVASALLCCAFVYDIFWVFLSPLIFKESVMIAVARGDNSGGESIPMLLKIPRFFDPWGGYDMIGFGDILFPGLLVAFSFRYDRSNKKGLLNGYFLWLALGYAFGLFLTYLALFLMDGHGQPALLYLVPCTLGLIVVLSAVRGELKDMWLYEKKPPGSLPPGRREGPPPFTLLGLGPSVHTLTPLMLLPPRSFGYYRGRSNLKARRRCAGCGPKVFGEGRTSAVTACTASSMCCRFIFSQRLLGILPDAVIFIALIDL</sequence>
<evidence type="ECO:0000256" key="3">
    <source>
        <dbReference type="ARBA" id="ARBA00006859"/>
    </source>
</evidence>
<dbReference type="GO" id="GO:0030660">
    <property type="term" value="C:Golgi-associated vesicle membrane"/>
    <property type="evidence" value="ECO:0007669"/>
    <property type="project" value="TreeGrafter"/>
</dbReference>
<accession>A0A7I8IPX0</accession>
<feature type="transmembrane region" description="Helical" evidence="11">
    <location>
        <begin position="466"/>
        <end position="488"/>
    </location>
</feature>
<dbReference type="PANTHER" id="PTHR12174:SF90">
    <property type="entry name" value="SIGNAL PEPTIDE PEPTIDASE-LIKE 3"/>
    <property type="match status" value="1"/>
</dbReference>
<dbReference type="InterPro" id="IPR046450">
    <property type="entry name" value="PA_dom_sf"/>
</dbReference>
<evidence type="ECO:0000256" key="10">
    <source>
        <dbReference type="ARBA" id="ARBA00023180"/>
    </source>
</evidence>
<feature type="transmembrane region" description="Helical" evidence="11">
    <location>
        <begin position="375"/>
        <end position="393"/>
    </location>
</feature>
<evidence type="ECO:0000256" key="1">
    <source>
        <dbReference type="ARBA" id="ARBA00003012"/>
    </source>
</evidence>
<comment type="function">
    <text evidence="1">Intramembrane-cleaving aspartic protease (I-CLiP) that cleaves type II membrane signal peptides in the hydrophobic plane of the membrane.</text>
</comment>
<evidence type="ECO:0000256" key="5">
    <source>
        <dbReference type="ARBA" id="ARBA00022729"/>
    </source>
</evidence>
<keyword evidence="9 11" id="KW-0472">Membrane</keyword>
<comment type="similarity">
    <text evidence="3">Belongs to the peptidase A22B family.</text>
</comment>
<keyword evidence="15" id="KW-1185">Reference proteome</keyword>
<dbReference type="GO" id="GO:0005765">
    <property type="term" value="C:lysosomal membrane"/>
    <property type="evidence" value="ECO:0007669"/>
    <property type="project" value="TreeGrafter"/>
</dbReference>
<organism evidence="14">
    <name type="scientific">Spirodela intermedia</name>
    <name type="common">Intermediate duckweed</name>
    <dbReference type="NCBI Taxonomy" id="51605"/>
    <lineage>
        <taxon>Eukaryota</taxon>
        <taxon>Viridiplantae</taxon>
        <taxon>Streptophyta</taxon>
        <taxon>Embryophyta</taxon>
        <taxon>Tracheophyta</taxon>
        <taxon>Spermatophyta</taxon>
        <taxon>Magnoliopsida</taxon>
        <taxon>Liliopsida</taxon>
        <taxon>Araceae</taxon>
        <taxon>Lemnoideae</taxon>
        <taxon>Spirodela</taxon>
    </lineage>
</organism>
<evidence type="ECO:0000256" key="4">
    <source>
        <dbReference type="ARBA" id="ARBA00022692"/>
    </source>
</evidence>
<gene>
    <name evidence="14" type="ORF">SI7747_05006271</name>
</gene>
<dbReference type="Proteomes" id="UP001189122">
    <property type="component" value="Unassembled WGS sequence"/>
</dbReference>
<keyword evidence="7" id="KW-0378">Hydrolase</keyword>
<evidence type="ECO:0000313" key="15">
    <source>
        <dbReference type="Proteomes" id="UP001189122"/>
    </source>
</evidence>
<protein>
    <recommendedName>
        <fullName evidence="13">PA domain-containing protein</fullName>
    </recommendedName>
</protein>
<feature type="transmembrane region" description="Helical" evidence="11">
    <location>
        <begin position="322"/>
        <end position="342"/>
    </location>
</feature>
<feature type="chain" id="PRO_5029900168" description="PA domain-containing protein" evidence="12">
    <location>
        <begin position="40"/>
        <end position="630"/>
    </location>
</feature>
<proteinExistence type="inferred from homology"/>
<dbReference type="GO" id="GO:0098554">
    <property type="term" value="C:cytoplasmic side of endoplasmic reticulum membrane"/>
    <property type="evidence" value="ECO:0007669"/>
    <property type="project" value="TreeGrafter"/>
</dbReference>
<dbReference type="PANTHER" id="PTHR12174">
    <property type="entry name" value="SIGNAL PEPTIDE PEPTIDASE"/>
    <property type="match status" value="1"/>
</dbReference>
<evidence type="ECO:0000256" key="11">
    <source>
        <dbReference type="SAM" id="Phobius"/>
    </source>
</evidence>
<dbReference type="SMART" id="SM00730">
    <property type="entry name" value="PSN"/>
    <property type="match status" value="1"/>
</dbReference>
<feature type="transmembrane region" description="Helical" evidence="11">
    <location>
        <begin position="261"/>
        <end position="278"/>
    </location>
</feature>
<dbReference type="Pfam" id="PF02225">
    <property type="entry name" value="PA"/>
    <property type="match status" value="1"/>
</dbReference>
<dbReference type="EMBL" id="CACRZD030000005">
    <property type="protein sequence ID" value="CAA6659851.1"/>
    <property type="molecule type" value="Genomic_DNA"/>
</dbReference>
<feature type="transmembrane region" description="Helical" evidence="11">
    <location>
        <begin position="348"/>
        <end position="368"/>
    </location>
</feature>
<dbReference type="Pfam" id="PF04258">
    <property type="entry name" value="Peptidase_A22B"/>
    <property type="match status" value="1"/>
</dbReference>
<keyword evidence="6" id="KW-0967">Endosome</keyword>
<dbReference type="GO" id="GO:0010008">
    <property type="term" value="C:endosome membrane"/>
    <property type="evidence" value="ECO:0007669"/>
    <property type="project" value="UniProtKB-SubCell"/>
</dbReference>
<dbReference type="GO" id="GO:0098553">
    <property type="term" value="C:lumenal side of endoplasmic reticulum membrane"/>
    <property type="evidence" value="ECO:0007669"/>
    <property type="project" value="TreeGrafter"/>
</dbReference>
<comment type="subcellular location">
    <subcellularLocation>
        <location evidence="2">Endosome membrane</location>
        <topology evidence="2">Multi-pass membrane protein</topology>
    </subcellularLocation>
</comment>
<dbReference type="Gene3D" id="3.50.30.30">
    <property type="match status" value="1"/>
</dbReference>
<evidence type="ECO:0000256" key="2">
    <source>
        <dbReference type="ARBA" id="ARBA00004337"/>
    </source>
</evidence>
<evidence type="ECO:0000256" key="7">
    <source>
        <dbReference type="ARBA" id="ARBA00022801"/>
    </source>
</evidence>
<evidence type="ECO:0000259" key="13">
    <source>
        <dbReference type="Pfam" id="PF02225"/>
    </source>
</evidence>
<feature type="transmembrane region" description="Helical" evidence="11">
    <location>
        <begin position="494"/>
        <end position="513"/>
    </location>
</feature>
<keyword evidence="4 11" id="KW-0812">Transmembrane</keyword>
<feature type="signal peptide" evidence="12">
    <location>
        <begin position="1"/>
        <end position="39"/>
    </location>
</feature>
<dbReference type="SUPFAM" id="SSF52025">
    <property type="entry name" value="PA domain"/>
    <property type="match status" value="1"/>
</dbReference>